<dbReference type="InterPro" id="IPR001926">
    <property type="entry name" value="TrpB-like_PALP"/>
</dbReference>
<keyword evidence="6 12" id="KW-0028">Amino-acid biosynthesis</keyword>
<feature type="domain" description="Tryptophan synthase beta chain-like PALP" evidence="13">
    <location>
        <begin position="75"/>
        <end position="416"/>
    </location>
</feature>
<comment type="cofactor">
    <cofactor evidence="1 12">
        <name>pyridoxal 5'-phosphate</name>
        <dbReference type="ChEBI" id="CHEBI:597326"/>
    </cofactor>
</comment>
<keyword evidence="15" id="KW-1185">Reference proteome</keyword>
<keyword evidence="7 12" id="KW-0822">Tryptophan biosynthesis</keyword>
<gene>
    <name evidence="12" type="primary">trpB</name>
    <name evidence="14" type="ORF">AC731_012515</name>
</gene>
<dbReference type="STRING" id="1134435.AC731_012515"/>
<keyword evidence="10 12" id="KW-0456">Lyase</keyword>
<dbReference type="PANTHER" id="PTHR48077">
    <property type="entry name" value="TRYPTOPHAN SYNTHASE-RELATED"/>
    <property type="match status" value="1"/>
</dbReference>
<dbReference type="PIRSF" id="PIRSF500824">
    <property type="entry name" value="TrpB_prok"/>
    <property type="match status" value="1"/>
</dbReference>
<protein>
    <recommendedName>
        <fullName evidence="12">Tryptophan synthase beta chain</fullName>
        <ecNumber evidence="12">4.2.1.20</ecNumber>
    </recommendedName>
</protein>
<dbReference type="EC" id="4.2.1.20" evidence="12"/>
<dbReference type="PROSITE" id="PS00168">
    <property type="entry name" value="TRP_SYNTHASE_BETA"/>
    <property type="match status" value="1"/>
</dbReference>
<dbReference type="InterPro" id="IPR006653">
    <property type="entry name" value="Trp_synth_b_CS"/>
</dbReference>
<dbReference type="EMBL" id="CP014646">
    <property type="protein sequence ID" value="AMO37693.1"/>
    <property type="molecule type" value="Genomic_DNA"/>
</dbReference>
<dbReference type="SUPFAM" id="SSF53686">
    <property type="entry name" value="Tryptophan synthase beta subunit-like PLP-dependent enzymes"/>
    <property type="match status" value="1"/>
</dbReference>
<evidence type="ECO:0000256" key="3">
    <source>
        <dbReference type="ARBA" id="ARBA00004733"/>
    </source>
</evidence>
<dbReference type="HAMAP" id="MF_00133">
    <property type="entry name" value="Trp_synth_beta"/>
    <property type="match status" value="1"/>
</dbReference>
<evidence type="ECO:0000256" key="12">
    <source>
        <dbReference type="HAMAP-Rule" id="MF_00133"/>
    </source>
</evidence>
<evidence type="ECO:0000256" key="7">
    <source>
        <dbReference type="ARBA" id="ARBA00022822"/>
    </source>
</evidence>
<dbReference type="GO" id="GO:0005737">
    <property type="term" value="C:cytoplasm"/>
    <property type="evidence" value="ECO:0007669"/>
    <property type="project" value="TreeGrafter"/>
</dbReference>
<dbReference type="Proteomes" id="UP000036902">
    <property type="component" value="Chromosome"/>
</dbReference>
<dbReference type="NCBIfam" id="NF009057">
    <property type="entry name" value="PRK12391.1"/>
    <property type="match status" value="1"/>
</dbReference>
<keyword evidence="9 12" id="KW-0057">Aromatic amino acid biosynthesis</keyword>
<evidence type="ECO:0000256" key="10">
    <source>
        <dbReference type="ARBA" id="ARBA00023239"/>
    </source>
</evidence>
<evidence type="ECO:0000256" key="4">
    <source>
        <dbReference type="ARBA" id="ARBA00009982"/>
    </source>
</evidence>
<evidence type="ECO:0000256" key="5">
    <source>
        <dbReference type="ARBA" id="ARBA00011270"/>
    </source>
</evidence>
<accession>A0A127K6V6</accession>
<proteinExistence type="inferred from homology"/>
<evidence type="ECO:0000313" key="15">
    <source>
        <dbReference type="Proteomes" id="UP000036902"/>
    </source>
</evidence>
<dbReference type="GO" id="GO:0030170">
    <property type="term" value="F:pyridoxal phosphate binding"/>
    <property type="evidence" value="ECO:0007669"/>
    <property type="project" value="InterPro"/>
</dbReference>
<dbReference type="InterPro" id="IPR036052">
    <property type="entry name" value="TrpB-like_PALP_sf"/>
</dbReference>
<dbReference type="KEGG" id="thu:AC731_012515"/>
<dbReference type="GO" id="GO:0052684">
    <property type="term" value="F:L-serine hydro-lyase (adding indole, L-tryptophan-forming) activity"/>
    <property type="evidence" value="ECO:0007669"/>
    <property type="project" value="TreeGrafter"/>
</dbReference>
<evidence type="ECO:0000313" key="14">
    <source>
        <dbReference type="EMBL" id="AMO37693.1"/>
    </source>
</evidence>
<dbReference type="InterPro" id="IPR023026">
    <property type="entry name" value="Trp_synth_beta/beta-like"/>
</dbReference>
<evidence type="ECO:0000256" key="9">
    <source>
        <dbReference type="ARBA" id="ARBA00023141"/>
    </source>
</evidence>
<dbReference type="PIRSF" id="PIRSF001413">
    <property type="entry name" value="Trp_syn_beta"/>
    <property type="match status" value="1"/>
</dbReference>
<comment type="similarity">
    <text evidence="4 12">Belongs to the TrpB family.</text>
</comment>
<evidence type="ECO:0000256" key="2">
    <source>
        <dbReference type="ARBA" id="ARBA00002786"/>
    </source>
</evidence>
<comment type="subunit">
    <text evidence="5 12">Tetramer of two alpha and two beta chains.</text>
</comment>
<comment type="catalytic activity">
    <reaction evidence="11 12">
        <text>(1S,2R)-1-C-(indol-3-yl)glycerol 3-phosphate + L-serine = D-glyceraldehyde 3-phosphate + L-tryptophan + H2O</text>
        <dbReference type="Rhea" id="RHEA:10532"/>
        <dbReference type="ChEBI" id="CHEBI:15377"/>
        <dbReference type="ChEBI" id="CHEBI:33384"/>
        <dbReference type="ChEBI" id="CHEBI:57912"/>
        <dbReference type="ChEBI" id="CHEBI:58866"/>
        <dbReference type="ChEBI" id="CHEBI:59776"/>
        <dbReference type="EC" id="4.2.1.20"/>
    </reaction>
</comment>
<feature type="modified residue" description="N6-(pyridoxal phosphate)lysine" evidence="12">
    <location>
        <position position="111"/>
    </location>
</feature>
<evidence type="ECO:0000256" key="11">
    <source>
        <dbReference type="ARBA" id="ARBA00049047"/>
    </source>
</evidence>
<name>A0A127K6V6_9RHOO</name>
<dbReference type="InterPro" id="IPR006316">
    <property type="entry name" value="Trp_synth_b-like"/>
</dbReference>
<evidence type="ECO:0000256" key="6">
    <source>
        <dbReference type="ARBA" id="ARBA00022605"/>
    </source>
</evidence>
<dbReference type="AlphaFoldDB" id="A0A127K6V6"/>
<evidence type="ECO:0000256" key="1">
    <source>
        <dbReference type="ARBA" id="ARBA00001933"/>
    </source>
</evidence>
<dbReference type="GO" id="GO:0004834">
    <property type="term" value="F:tryptophan synthase activity"/>
    <property type="evidence" value="ECO:0007669"/>
    <property type="project" value="UniProtKB-UniRule"/>
</dbReference>
<sequence>MEATRILLEASDIPTHWYNIVADMPNPPAPPLGPDGKPATPEQMGAIFPGAILEQEMSAQRWIEIPQEVREIYRLWRPSPLVRAVRLEQALGTPAKIFFKYEGVSPAGSHKPNSAVPQAFYNKQAGIKRLTTETGAGQWGSSISFAGQMFGLDVRVYMVKVSYEQKPYRRLMMQTWGAEVYPSPSPLTETGRRLLAENPDNEGSLGIAISEAVEEAASRADTNYTLGSVLNHVVLHQSIIGLEAKKQFDKVGLYPDVVIGPCGGGSSFAGIAFPFLADKASGDKRAAHLRCIAVEPSSCPTLTKGQFAYDFGDASGFTPLMKMYTLGHDFMPPGIHAGGLRYHGDSPLVSQLFHDGLIEALAVPQLATFEAGVQFARAEGIIPAPESCHAIRAAIDEALRCKATGESKTILFNLTGHGHFDMSSYERYFAGKLENYEYPAEAVAASLAHLPKLG</sequence>
<reference evidence="15" key="1">
    <citation type="submission" date="2016-03" db="EMBL/GenBank/DDBJ databases">
        <authorList>
            <person name="Ma C."/>
            <person name="Zhou S."/>
            <person name="Yang G."/>
        </authorList>
    </citation>
    <scope>NUCLEOTIDE SEQUENCE [LARGE SCALE GENOMIC DNA]</scope>
    <source>
        <strain evidence="15">SgZ-1</strain>
    </source>
</reference>
<dbReference type="Pfam" id="PF00291">
    <property type="entry name" value="PALP"/>
    <property type="match status" value="1"/>
</dbReference>
<dbReference type="Gene3D" id="3.40.50.1100">
    <property type="match status" value="2"/>
</dbReference>
<comment type="pathway">
    <text evidence="3 12">Amino-acid biosynthesis; L-tryptophan biosynthesis; L-tryptophan from chorismate: step 5/5.</text>
</comment>
<dbReference type="NCBIfam" id="TIGR01415">
    <property type="entry name" value="trpB_rel"/>
    <property type="match status" value="1"/>
</dbReference>
<dbReference type="RefSeq" id="WP_048706554.1">
    <property type="nucleotide sequence ID" value="NZ_CP014646.1"/>
</dbReference>
<comment type="function">
    <text evidence="2 12">The beta subunit is responsible for the synthesis of L-tryptophan from indole and L-serine.</text>
</comment>
<evidence type="ECO:0000259" key="13">
    <source>
        <dbReference type="Pfam" id="PF00291"/>
    </source>
</evidence>
<evidence type="ECO:0000256" key="8">
    <source>
        <dbReference type="ARBA" id="ARBA00022898"/>
    </source>
</evidence>
<dbReference type="UniPathway" id="UPA00035">
    <property type="reaction ID" value="UER00044"/>
</dbReference>
<dbReference type="PANTHER" id="PTHR48077:SF6">
    <property type="entry name" value="TRYPTOPHAN SYNTHASE"/>
    <property type="match status" value="1"/>
</dbReference>
<keyword evidence="8 12" id="KW-0663">Pyridoxal phosphate</keyword>
<organism evidence="14 15">
    <name type="scientific">Thauera humireducens</name>
    <dbReference type="NCBI Taxonomy" id="1134435"/>
    <lineage>
        <taxon>Bacteria</taxon>
        <taxon>Pseudomonadati</taxon>
        <taxon>Pseudomonadota</taxon>
        <taxon>Betaproteobacteria</taxon>
        <taxon>Rhodocyclales</taxon>
        <taxon>Zoogloeaceae</taxon>
        <taxon>Thauera</taxon>
    </lineage>
</organism>